<name>A0A7W5K412_9GAMM</name>
<feature type="region of interest" description="Disordered" evidence="1">
    <location>
        <begin position="249"/>
        <end position="272"/>
    </location>
</feature>
<dbReference type="InterPro" id="IPR037026">
    <property type="entry name" value="Vgr_OB-fold_dom_sf"/>
</dbReference>
<protein>
    <recommendedName>
        <fullName evidence="2">Gp5/Type VI secretion system Vgr protein OB-fold domain-containing protein</fullName>
    </recommendedName>
</protein>
<dbReference type="Pfam" id="PF04717">
    <property type="entry name" value="Phage_base_V"/>
    <property type="match status" value="1"/>
</dbReference>
<dbReference type="SUPFAM" id="SSF69255">
    <property type="entry name" value="gp5 N-terminal domain-like"/>
    <property type="match status" value="1"/>
</dbReference>
<reference evidence="3 4" key="1">
    <citation type="submission" date="2020-08" db="EMBL/GenBank/DDBJ databases">
        <title>Genomic Encyclopedia of Archaeal and Bacterial Type Strains, Phase II (KMG-II): from individual species to whole genera.</title>
        <authorList>
            <person name="Goeker M."/>
        </authorList>
    </citation>
    <scope>NUCLEOTIDE SEQUENCE [LARGE SCALE GENOMIC DNA]</scope>
    <source>
        <strain evidence="3 4">5AG</strain>
    </source>
</reference>
<feature type="compositionally biased region" description="Polar residues" evidence="1">
    <location>
        <begin position="261"/>
        <end position="272"/>
    </location>
</feature>
<evidence type="ECO:0000313" key="4">
    <source>
        <dbReference type="Proteomes" id="UP000553442"/>
    </source>
</evidence>
<dbReference type="SUPFAM" id="SSF69349">
    <property type="entry name" value="Phage fibre proteins"/>
    <property type="match status" value="1"/>
</dbReference>
<comment type="caution">
    <text evidence="3">The sequence shown here is derived from an EMBL/GenBank/DDBJ whole genome shotgun (WGS) entry which is preliminary data.</text>
</comment>
<keyword evidence="4" id="KW-1185">Reference proteome</keyword>
<accession>A0A7W5K412</accession>
<dbReference type="RefSeq" id="WP_183332011.1">
    <property type="nucleotide sequence ID" value="NZ_JACHZF010000015.1"/>
</dbReference>
<feature type="domain" description="Gp5/Type VI secretion system Vgr protein OB-fold" evidence="2">
    <location>
        <begin position="23"/>
        <end position="97"/>
    </location>
</feature>
<dbReference type="AlphaFoldDB" id="A0A7W5K412"/>
<evidence type="ECO:0000259" key="2">
    <source>
        <dbReference type="Pfam" id="PF04717"/>
    </source>
</evidence>
<sequence length="272" mass="29087">MTELEKDMARLARHIDERRFGKYRGFVLDNADPDQAGRLQLRIPSVLGSEATDWALPCVPFAGPGYGLFAIPDPGAMVWVEFEEGDIDRPIWTGGTWQHPDQLTEGAAQAEPRSRLWRTPGGHQLRFDDEPGEERCRLSHAGGAELTLEPEGAARLTDPGGATLVLDSRGGEVRVEDASGNRLVLSRSGTVVEDAFGNRIEMGPAGITVDGTRVVVSGSMVSLAGEGGEPLIKGTSFLSLFATHVHPTSMGPSGPPIPQGEFSTLSTRTMTG</sequence>
<dbReference type="InterPro" id="IPR006531">
    <property type="entry name" value="Gp5/Vgr_OB"/>
</dbReference>
<evidence type="ECO:0000256" key="1">
    <source>
        <dbReference type="SAM" id="MobiDB-lite"/>
    </source>
</evidence>
<dbReference type="Gene3D" id="2.40.50.230">
    <property type="entry name" value="Gp5 N-terminal domain"/>
    <property type="match status" value="1"/>
</dbReference>
<dbReference type="EMBL" id="JACHZF010000015">
    <property type="protein sequence ID" value="MBB3331405.1"/>
    <property type="molecule type" value="Genomic_DNA"/>
</dbReference>
<organism evidence="3 4">
    <name type="scientific">Halomonas campaniensis</name>
    <dbReference type="NCBI Taxonomy" id="213554"/>
    <lineage>
        <taxon>Bacteria</taxon>
        <taxon>Pseudomonadati</taxon>
        <taxon>Pseudomonadota</taxon>
        <taxon>Gammaproteobacteria</taxon>
        <taxon>Oceanospirillales</taxon>
        <taxon>Halomonadaceae</taxon>
        <taxon>Halomonas</taxon>
    </lineage>
</organism>
<evidence type="ECO:0000313" key="3">
    <source>
        <dbReference type="EMBL" id="MBB3331405.1"/>
    </source>
</evidence>
<proteinExistence type="predicted"/>
<dbReference type="Proteomes" id="UP000553442">
    <property type="component" value="Unassembled WGS sequence"/>
</dbReference>
<gene>
    <name evidence="3" type="ORF">BDK63_002288</name>
</gene>